<organism evidence="6 7">
    <name type="scientific">Actinomadura macrotermitis</name>
    <dbReference type="NCBI Taxonomy" id="2585200"/>
    <lineage>
        <taxon>Bacteria</taxon>
        <taxon>Bacillati</taxon>
        <taxon>Actinomycetota</taxon>
        <taxon>Actinomycetes</taxon>
        <taxon>Streptosporangiales</taxon>
        <taxon>Thermomonosporaceae</taxon>
        <taxon>Actinomadura</taxon>
    </lineage>
</organism>
<dbReference type="OrthoDB" id="9807425at2"/>
<name>A0A7K0BSJ4_9ACTN</name>
<keyword evidence="3" id="KW-0732">Signal</keyword>
<dbReference type="InterPro" id="IPR039448">
    <property type="entry name" value="Beta_helix"/>
</dbReference>
<evidence type="ECO:0000313" key="6">
    <source>
        <dbReference type="EMBL" id="MQY04006.1"/>
    </source>
</evidence>
<protein>
    <recommendedName>
        <fullName evidence="5">Right handed beta helix domain-containing protein</fullName>
    </recommendedName>
</protein>
<dbReference type="InterPro" id="IPR011050">
    <property type="entry name" value="Pectin_lyase_fold/virulence"/>
</dbReference>
<dbReference type="InterPro" id="IPR006626">
    <property type="entry name" value="PbH1"/>
</dbReference>
<dbReference type="RefSeq" id="WP_153531844.1">
    <property type="nucleotide sequence ID" value="NZ_WEGH01000001.1"/>
</dbReference>
<feature type="compositionally biased region" description="Low complexity" evidence="4">
    <location>
        <begin position="39"/>
        <end position="51"/>
    </location>
</feature>
<sequence length="571" mass="59193">MSHGSRRALIVKALALPAAVGAGVLGWQFPGDGPRPRPAAEASAGPAGAEEVGTTGYAVPRDAVVVSPQGDDGADGTLARPLRTVAKAVAAAGDKGTVVLRGGVYHETVTIPAGKRLTVQAYPREAVWFDGSSPVRRWAARDGAWESDGWTARFDASPTYTAGARPSADPEFQFVSPQHPMASHPDQLWVDGAAQRQVGSRAEVKGGAFYVDEQAGRLVMGSDPRGHDVRASTLGEAVTVRGAGSVLRGFGVRRYATALPQLGTVKIAAAGVGVENVAVTESATTGLSVLAGGARLTKVTASRNGLLGVHGNYADDLRLSAVRADGNNTEHFKYAPVSGGVKITRSRKVTIEHSVAADNFGKGFWLDESVRDIALVADKAVRNADHGFVLELSARAVVAGNVARGNDGAGMKVNDTSDVQIWNNTVAGNERGLWIVQDRRVKGAPGTPGGDPRYKGADPEMTWRAEKVTVGNNVFGAGRPGARCALCVEDATGGGAAGMGLVIDGNAYSGGRGTPILWAGRGGTPTGYPGPERFREGTGQERSGRPRPLPAPIAALVKRPPGTLHQGAWIS</sequence>
<evidence type="ECO:0000256" key="3">
    <source>
        <dbReference type="ARBA" id="ARBA00022729"/>
    </source>
</evidence>
<dbReference type="Pfam" id="PF13229">
    <property type="entry name" value="Beta_helix"/>
    <property type="match status" value="1"/>
</dbReference>
<gene>
    <name evidence="6" type="ORF">ACRB68_20540</name>
</gene>
<dbReference type="AlphaFoldDB" id="A0A7K0BSJ4"/>
<dbReference type="EMBL" id="WEGH01000001">
    <property type="protein sequence ID" value="MQY04006.1"/>
    <property type="molecule type" value="Genomic_DNA"/>
</dbReference>
<dbReference type="Proteomes" id="UP000487268">
    <property type="component" value="Unassembled WGS sequence"/>
</dbReference>
<comment type="subcellular location">
    <subcellularLocation>
        <location evidence="1">Secreted</location>
    </subcellularLocation>
</comment>
<evidence type="ECO:0000259" key="5">
    <source>
        <dbReference type="Pfam" id="PF13229"/>
    </source>
</evidence>
<evidence type="ECO:0000313" key="7">
    <source>
        <dbReference type="Proteomes" id="UP000487268"/>
    </source>
</evidence>
<keyword evidence="2" id="KW-0964">Secreted</keyword>
<feature type="compositionally biased region" description="Basic and acidic residues" evidence="4">
    <location>
        <begin position="532"/>
        <end position="544"/>
    </location>
</feature>
<dbReference type="GO" id="GO:0005576">
    <property type="term" value="C:extracellular region"/>
    <property type="evidence" value="ECO:0007669"/>
    <property type="project" value="UniProtKB-SubCell"/>
</dbReference>
<dbReference type="Gene3D" id="2.160.20.10">
    <property type="entry name" value="Single-stranded right-handed beta-helix, Pectin lyase-like"/>
    <property type="match status" value="2"/>
</dbReference>
<evidence type="ECO:0000256" key="1">
    <source>
        <dbReference type="ARBA" id="ARBA00004613"/>
    </source>
</evidence>
<proteinExistence type="predicted"/>
<feature type="region of interest" description="Disordered" evidence="4">
    <location>
        <begin position="521"/>
        <end position="553"/>
    </location>
</feature>
<dbReference type="InterPro" id="IPR012334">
    <property type="entry name" value="Pectin_lyas_fold"/>
</dbReference>
<dbReference type="SUPFAM" id="SSF51126">
    <property type="entry name" value="Pectin lyase-like"/>
    <property type="match status" value="1"/>
</dbReference>
<accession>A0A7K0BSJ4</accession>
<keyword evidence="7" id="KW-1185">Reference proteome</keyword>
<dbReference type="SMART" id="SM00710">
    <property type="entry name" value="PbH1"/>
    <property type="match status" value="5"/>
</dbReference>
<dbReference type="InterPro" id="IPR052052">
    <property type="entry name" value="Polysaccharide_Lyase_9"/>
</dbReference>
<feature type="domain" description="Right handed beta helix" evidence="5">
    <location>
        <begin position="272"/>
        <end position="426"/>
    </location>
</feature>
<evidence type="ECO:0000256" key="4">
    <source>
        <dbReference type="SAM" id="MobiDB-lite"/>
    </source>
</evidence>
<feature type="region of interest" description="Disordered" evidence="4">
    <location>
        <begin position="32"/>
        <end position="53"/>
    </location>
</feature>
<evidence type="ECO:0000256" key="2">
    <source>
        <dbReference type="ARBA" id="ARBA00022525"/>
    </source>
</evidence>
<dbReference type="PANTHER" id="PTHR40088:SF2">
    <property type="entry name" value="SECRETED SUGAR HYDROLASE"/>
    <property type="match status" value="1"/>
</dbReference>
<dbReference type="PANTHER" id="PTHR40088">
    <property type="entry name" value="PECTATE LYASE (EUROFUNG)"/>
    <property type="match status" value="1"/>
</dbReference>
<reference evidence="6 7" key="1">
    <citation type="submission" date="2019-10" db="EMBL/GenBank/DDBJ databases">
        <title>Actinomadura rubteroloni sp. nov. and Actinomadura macrotermitis sp. nov., isolated from the gut of fungus growing-termite Macrotermes natalensis.</title>
        <authorList>
            <person name="Benndorf R."/>
            <person name="Martin K."/>
            <person name="Kuefner M."/>
            <person name="De Beer W."/>
            <person name="Kaster A.-K."/>
            <person name="Vollmers J."/>
            <person name="Poulsen M."/>
            <person name="Beemelmanns C."/>
        </authorList>
    </citation>
    <scope>NUCLEOTIDE SEQUENCE [LARGE SCALE GENOMIC DNA]</scope>
    <source>
        <strain evidence="6 7">RB68</strain>
    </source>
</reference>
<comment type="caution">
    <text evidence="6">The sequence shown here is derived from an EMBL/GenBank/DDBJ whole genome shotgun (WGS) entry which is preliminary data.</text>
</comment>
<dbReference type="GO" id="GO:0016837">
    <property type="term" value="F:carbon-oxygen lyase activity, acting on polysaccharides"/>
    <property type="evidence" value="ECO:0007669"/>
    <property type="project" value="TreeGrafter"/>
</dbReference>